<dbReference type="eggNOG" id="COG0424">
    <property type="taxonomic scope" value="Bacteria"/>
</dbReference>
<feature type="site" description="Important for substrate specificity" evidence="6">
    <location>
        <position position="153"/>
    </location>
</feature>
<reference evidence="7 8" key="1">
    <citation type="journal article" date="2013" name="PLoS ONE">
        <title>Cultivation and Complete Genome Sequencing of Gloeobacter kilaueensis sp. nov., from a Lava Cave in Kilauea Caldera, Hawai'i.</title>
        <authorList>
            <person name="Saw J.H."/>
            <person name="Schatz M."/>
            <person name="Brown M.V."/>
            <person name="Kunkel D.D."/>
            <person name="Foster J.S."/>
            <person name="Shick H."/>
            <person name="Christensen S."/>
            <person name="Hou S."/>
            <person name="Wan X."/>
            <person name="Donachie S.P."/>
        </authorList>
    </citation>
    <scope>NUCLEOTIDE SEQUENCE [LARGE SCALE GENOMIC DNA]</scope>
    <source>
        <strain evidence="8">JS</strain>
    </source>
</reference>
<evidence type="ECO:0000256" key="2">
    <source>
        <dbReference type="ARBA" id="ARBA00004496"/>
    </source>
</evidence>
<keyword evidence="8" id="KW-1185">Reference proteome</keyword>
<dbReference type="KEGG" id="glj:GKIL_0627"/>
<proteinExistence type="inferred from homology"/>
<keyword evidence="5 6" id="KW-0546">Nucleotide metabolism</keyword>
<dbReference type="GO" id="GO:0009117">
    <property type="term" value="P:nucleotide metabolic process"/>
    <property type="evidence" value="ECO:0007669"/>
    <property type="project" value="UniProtKB-KW"/>
</dbReference>
<name>U5QDF9_GLOK1</name>
<dbReference type="PANTHER" id="PTHR43213:SF5">
    <property type="entry name" value="BIFUNCTIONAL DTTP_UTP PYROPHOSPHATASE_METHYLTRANSFERASE PROTEIN-RELATED"/>
    <property type="match status" value="1"/>
</dbReference>
<protein>
    <recommendedName>
        <fullName evidence="6">dTTP/UTP pyrophosphatase</fullName>
        <shortName evidence="6">dTTPase/UTPase</shortName>
        <ecNumber evidence="6">3.6.1.9</ecNumber>
    </recommendedName>
    <alternativeName>
        <fullName evidence="6">Nucleoside triphosphate pyrophosphatase</fullName>
    </alternativeName>
    <alternativeName>
        <fullName evidence="6">Nucleotide pyrophosphatase</fullName>
        <shortName evidence="6">Nucleotide PPase</shortName>
    </alternativeName>
</protein>
<evidence type="ECO:0000256" key="6">
    <source>
        <dbReference type="HAMAP-Rule" id="MF_00528"/>
    </source>
</evidence>
<gene>
    <name evidence="7" type="primary">maf</name>
    <name evidence="7" type="ORF">GKIL_0627</name>
</gene>
<dbReference type="PATRIC" id="fig|1183438.3.peg.626"/>
<dbReference type="NCBIfam" id="TIGR00172">
    <property type="entry name" value="maf"/>
    <property type="match status" value="1"/>
</dbReference>
<feature type="active site" description="Proton acceptor" evidence="6">
    <location>
        <position position="70"/>
    </location>
</feature>
<dbReference type="PANTHER" id="PTHR43213">
    <property type="entry name" value="BIFUNCTIONAL DTTP/UTP PYROPHOSPHATASE/METHYLTRANSFERASE PROTEIN-RELATED"/>
    <property type="match status" value="1"/>
</dbReference>
<comment type="subcellular location">
    <subcellularLocation>
        <location evidence="2 6">Cytoplasm</location>
    </subcellularLocation>
</comment>
<keyword evidence="4 6" id="KW-0378">Hydrolase</keyword>
<dbReference type="CDD" id="cd00555">
    <property type="entry name" value="Maf"/>
    <property type="match status" value="1"/>
</dbReference>
<dbReference type="SUPFAM" id="SSF52972">
    <property type="entry name" value="ITPase-like"/>
    <property type="match status" value="1"/>
</dbReference>
<dbReference type="PIRSF" id="PIRSF006305">
    <property type="entry name" value="Maf"/>
    <property type="match status" value="1"/>
</dbReference>
<dbReference type="Proteomes" id="UP000017396">
    <property type="component" value="Chromosome"/>
</dbReference>
<dbReference type="HAMAP" id="MF_00528">
    <property type="entry name" value="Maf"/>
    <property type="match status" value="1"/>
</dbReference>
<dbReference type="STRING" id="1183438.GKIL_0627"/>
<evidence type="ECO:0000256" key="4">
    <source>
        <dbReference type="ARBA" id="ARBA00022801"/>
    </source>
</evidence>
<feature type="site" description="Important for substrate specificity" evidence="6">
    <location>
        <position position="13"/>
    </location>
</feature>
<dbReference type="Gene3D" id="3.90.950.10">
    <property type="match status" value="1"/>
</dbReference>
<evidence type="ECO:0000256" key="3">
    <source>
        <dbReference type="ARBA" id="ARBA00022490"/>
    </source>
</evidence>
<dbReference type="Pfam" id="PF02545">
    <property type="entry name" value="Maf"/>
    <property type="match status" value="1"/>
</dbReference>
<dbReference type="AlphaFoldDB" id="U5QDF9"/>
<accession>U5QDF9</accession>
<comment type="catalytic activity">
    <reaction evidence="6">
        <text>UTP + H2O = UMP + diphosphate + H(+)</text>
        <dbReference type="Rhea" id="RHEA:29395"/>
        <dbReference type="ChEBI" id="CHEBI:15377"/>
        <dbReference type="ChEBI" id="CHEBI:15378"/>
        <dbReference type="ChEBI" id="CHEBI:33019"/>
        <dbReference type="ChEBI" id="CHEBI:46398"/>
        <dbReference type="ChEBI" id="CHEBI:57865"/>
        <dbReference type="EC" id="3.6.1.9"/>
    </reaction>
</comment>
<dbReference type="FunFam" id="3.90.950.10:FF:000005">
    <property type="entry name" value="7-methyl-GTP pyrophosphatase"/>
    <property type="match status" value="1"/>
</dbReference>
<keyword evidence="3 6" id="KW-0963">Cytoplasm</keyword>
<dbReference type="EMBL" id="CP003587">
    <property type="protein sequence ID" value="AGY56873.1"/>
    <property type="molecule type" value="Genomic_DNA"/>
</dbReference>
<evidence type="ECO:0000313" key="7">
    <source>
        <dbReference type="EMBL" id="AGY56873.1"/>
    </source>
</evidence>
<dbReference type="GO" id="GO:0036218">
    <property type="term" value="F:dTTP diphosphatase activity"/>
    <property type="evidence" value="ECO:0007669"/>
    <property type="project" value="RHEA"/>
</dbReference>
<evidence type="ECO:0000256" key="5">
    <source>
        <dbReference type="ARBA" id="ARBA00023080"/>
    </source>
</evidence>
<evidence type="ECO:0000256" key="1">
    <source>
        <dbReference type="ARBA" id="ARBA00001968"/>
    </source>
</evidence>
<dbReference type="OrthoDB" id="9807767at2"/>
<comment type="catalytic activity">
    <reaction evidence="6">
        <text>dTTP + H2O = dTMP + diphosphate + H(+)</text>
        <dbReference type="Rhea" id="RHEA:28534"/>
        <dbReference type="ChEBI" id="CHEBI:15377"/>
        <dbReference type="ChEBI" id="CHEBI:15378"/>
        <dbReference type="ChEBI" id="CHEBI:33019"/>
        <dbReference type="ChEBI" id="CHEBI:37568"/>
        <dbReference type="ChEBI" id="CHEBI:63528"/>
        <dbReference type="EC" id="3.6.1.9"/>
    </reaction>
</comment>
<dbReference type="InterPro" id="IPR029001">
    <property type="entry name" value="ITPase-like_fam"/>
</dbReference>
<dbReference type="RefSeq" id="WP_023171913.1">
    <property type="nucleotide sequence ID" value="NC_022600.1"/>
</dbReference>
<comment type="cofactor">
    <cofactor evidence="1 6">
        <name>a divalent metal cation</name>
        <dbReference type="ChEBI" id="CHEBI:60240"/>
    </cofactor>
</comment>
<feature type="site" description="Important for substrate specificity" evidence="6">
    <location>
        <position position="71"/>
    </location>
</feature>
<evidence type="ECO:0000313" key="8">
    <source>
        <dbReference type="Proteomes" id="UP000017396"/>
    </source>
</evidence>
<dbReference type="EC" id="3.6.1.9" evidence="6"/>
<dbReference type="InterPro" id="IPR003697">
    <property type="entry name" value="Maf-like"/>
</dbReference>
<comment type="caution">
    <text evidence="6">Lacks conserved residue(s) required for the propagation of feature annotation.</text>
</comment>
<comment type="similarity">
    <text evidence="6">Belongs to the Maf family. YhdE subfamily.</text>
</comment>
<dbReference type="GO" id="GO:0005737">
    <property type="term" value="C:cytoplasm"/>
    <property type="evidence" value="ECO:0007669"/>
    <property type="project" value="UniProtKB-SubCell"/>
</dbReference>
<organism evidence="7 8">
    <name type="scientific">Gloeobacter kilaueensis (strain ATCC BAA-2537 / CCAP 1431/1 / ULC 316 / JS1)</name>
    <dbReference type="NCBI Taxonomy" id="1183438"/>
    <lineage>
        <taxon>Bacteria</taxon>
        <taxon>Bacillati</taxon>
        <taxon>Cyanobacteriota</taxon>
        <taxon>Cyanophyceae</taxon>
        <taxon>Gloeobacterales</taxon>
        <taxon>Gloeobacteraceae</taxon>
        <taxon>Gloeobacter</taxon>
    </lineage>
</organism>
<dbReference type="GO" id="GO:0036221">
    <property type="term" value="F:UTP diphosphatase activity"/>
    <property type="evidence" value="ECO:0007669"/>
    <property type="project" value="RHEA"/>
</dbReference>
<dbReference type="HOGENOM" id="CLU_040416_0_0_3"/>
<sequence>MAVHLVLASASPRRRELLQQLGIVFECLPSAYTEQMDPAAPPEQLVVANALGKALAVQPQRLDCLILGADTIVVLEGKIYGKPESPAEAEQMLAQLQGRWHTVYTGIALVEQQRKQTAVRATGVRLRNLKADEIAAYVASGEPLDKAGSYAIQGLGAGLVSAIDGCYTNVVGLSLPLLVDLLTAFGRSLF</sequence>
<comment type="function">
    <text evidence="6">Nucleoside triphosphate pyrophosphatase that hydrolyzes dTTP and UTP. May have a dual role in cell division arrest and in preventing the incorporation of modified nucleotides into cellular nucleic acids.</text>
</comment>